<organism evidence="1 2">
    <name type="scientific">Gossypium trilobum</name>
    <dbReference type="NCBI Taxonomy" id="34281"/>
    <lineage>
        <taxon>Eukaryota</taxon>
        <taxon>Viridiplantae</taxon>
        <taxon>Streptophyta</taxon>
        <taxon>Embryophyta</taxon>
        <taxon>Tracheophyta</taxon>
        <taxon>Spermatophyta</taxon>
        <taxon>Magnoliopsida</taxon>
        <taxon>eudicotyledons</taxon>
        <taxon>Gunneridae</taxon>
        <taxon>Pentapetalae</taxon>
        <taxon>rosids</taxon>
        <taxon>malvids</taxon>
        <taxon>Malvales</taxon>
        <taxon>Malvaceae</taxon>
        <taxon>Malvoideae</taxon>
        <taxon>Gossypium</taxon>
    </lineage>
</organism>
<protein>
    <submittedName>
        <fullName evidence="1">Uncharacterized protein</fullName>
    </submittedName>
</protein>
<dbReference type="AlphaFoldDB" id="A0A7J9F641"/>
<dbReference type="Proteomes" id="UP000593568">
    <property type="component" value="Unassembled WGS sequence"/>
</dbReference>
<evidence type="ECO:0000313" key="2">
    <source>
        <dbReference type="Proteomes" id="UP000593568"/>
    </source>
</evidence>
<gene>
    <name evidence="1" type="ORF">Gotri_004188</name>
</gene>
<dbReference type="EMBL" id="JABEZW010000011">
    <property type="protein sequence ID" value="MBA0780045.1"/>
    <property type="molecule type" value="Genomic_DNA"/>
</dbReference>
<keyword evidence="2" id="KW-1185">Reference proteome</keyword>
<name>A0A7J9F641_9ROSI</name>
<accession>A0A7J9F641</accession>
<proteinExistence type="predicted"/>
<comment type="caution">
    <text evidence="1">The sequence shown here is derived from an EMBL/GenBank/DDBJ whole genome shotgun (WGS) entry which is preliminary data.</text>
</comment>
<sequence length="52" mass="6111">MLLLWFLPSSYKSFRETLIYGRDKLSFEDVKGHLLSKDKLNKEFGSDSKADR</sequence>
<evidence type="ECO:0000313" key="1">
    <source>
        <dbReference type="EMBL" id="MBA0780045.1"/>
    </source>
</evidence>
<reference evidence="1 2" key="1">
    <citation type="journal article" date="2019" name="Genome Biol. Evol.">
        <title>Insights into the evolution of the New World diploid cottons (Gossypium, subgenus Houzingenia) based on genome sequencing.</title>
        <authorList>
            <person name="Grover C.E."/>
            <person name="Arick M.A. 2nd"/>
            <person name="Thrash A."/>
            <person name="Conover J.L."/>
            <person name="Sanders W.S."/>
            <person name="Peterson D.G."/>
            <person name="Frelichowski J.E."/>
            <person name="Scheffler J.A."/>
            <person name="Scheffler B.E."/>
            <person name="Wendel J.F."/>
        </authorList>
    </citation>
    <scope>NUCLEOTIDE SEQUENCE [LARGE SCALE GENOMIC DNA]</scope>
    <source>
        <strain evidence="1">8</strain>
        <tissue evidence="1">Leaf</tissue>
    </source>
</reference>